<dbReference type="Proteomes" id="UP001178507">
    <property type="component" value="Unassembled WGS sequence"/>
</dbReference>
<name>A0AA36J0I6_9DINO</name>
<reference evidence="1" key="1">
    <citation type="submission" date="2023-08" db="EMBL/GenBank/DDBJ databases">
        <authorList>
            <person name="Chen Y."/>
            <person name="Shah S."/>
            <person name="Dougan E. K."/>
            <person name="Thang M."/>
            <person name="Chan C."/>
        </authorList>
    </citation>
    <scope>NUCLEOTIDE SEQUENCE</scope>
</reference>
<sequence>MPMPRRPSSSFLGVAQKTAPRMVHLKPVVPLCDQELLGWLAQVGVQSLTRISEEEVALEVADPKTIVGLVWLQGLNLGPFRLQVALDGRWPKIKDLAEPETVCDFNAQECAKTLMNEFLSEEAGEAAWPNFGRCSERGV</sequence>
<dbReference type="EMBL" id="CAUJNA010003225">
    <property type="protein sequence ID" value="CAJ1396271.1"/>
    <property type="molecule type" value="Genomic_DNA"/>
</dbReference>
<organism evidence="1 2">
    <name type="scientific">Effrenium voratum</name>
    <dbReference type="NCBI Taxonomy" id="2562239"/>
    <lineage>
        <taxon>Eukaryota</taxon>
        <taxon>Sar</taxon>
        <taxon>Alveolata</taxon>
        <taxon>Dinophyceae</taxon>
        <taxon>Suessiales</taxon>
        <taxon>Symbiodiniaceae</taxon>
        <taxon>Effrenium</taxon>
    </lineage>
</organism>
<protein>
    <submittedName>
        <fullName evidence="1">Uncharacterized protein</fullName>
    </submittedName>
</protein>
<proteinExistence type="predicted"/>
<accession>A0AA36J0I6</accession>
<keyword evidence="2" id="KW-1185">Reference proteome</keyword>
<gene>
    <name evidence="1" type="ORF">EVOR1521_LOCUS20529</name>
</gene>
<evidence type="ECO:0000313" key="1">
    <source>
        <dbReference type="EMBL" id="CAJ1396271.1"/>
    </source>
</evidence>
<evidence type="ECO:0000313" key="2">
    <source>
        <dbReference type="Proteomes" id="UP001178507"/>
    </source>
</evidence>
<comment type="caution">
    <text evidence="1">The sequence shown here is derived from an EMBL/GenBank/DDBJ whole genome shotgun (WGS) entry which is preliminary data.</text>
</comment>
<dbReference type="AlphaFoldDB" id="A0AA36J0I6"/>